<sequence>MSPPPESPRARFADPDWTASGQRRAGVTLTALETLWFNTGTLCNLACPSCYIESSPRNDRLAFLSRAEVRACLDEAAGLAPPPHEIGFTGGEPFANRDITGMIEDALARGFRVLVLTNAMAPLDHHRARLLGLRAMFPGRLTLRVSLDHYAPARHEEMRGPRSWAPAVEGLLWLARHGFVVAVAGRTASGEPEAVLRSGYARLFAGLGLELDARDPAALVLFPEMTDDDNVPEISESCWAVLHKRPEQMMCASSRMVVKRKGADRLSVVACTLLPYDPRFDLGPSLAAAARRVPLNHRHCANFCVLGGGSCSASRNDGG</sequence>
<dbReference type="RefSeq" id="WP_236823738.1">
    <property type="nucleotide sequence ID" value="NZ_AP014854.2"/>
</dbReference>
<dbReference type="CDD" id="cd01335">
    <property type="entry name" value="Radical_SAM"/>
    <property type="match status" value="1"/>
</dbReference>
<dbReference type="GO" id="GO:0051536">
    <property type="term" value="F:iron-sulfur cluster binding"/>
    <property type="evidence" value="ECO:0007669"/>
    <property type="project" value="UniProtKB-KW"/>
</dbReference>
<dbReference type="PANTHER" id="PTHR11228:SF7">
    <property type="entry name" value="PQQA PEPTIDE CYCLASE"/>
    <property type="match status" value="1"/>
</dbReference>
<organism evidence="7">
    <name type="scientific">Blastochloris viridis</name>
    <name type="common">Rhodopseudomonas viridis</name>
    <dbReference type="NCBI Taxonomy" id="1079"/>
    <lineage>
        <taxon>Bacteria</taxon>
        <taxon>Pseudomonadati</taxon>
        <taxon>Pseudomonadota</taxon>
        <taxon>Alphaproteobacteria</taxon>
        <taxon>Hyphomicrobiales</taxon>
        <taxon>Blastochloridaceae</taxon>
        <taxon>Blastochloris</taxon>
    </lineage>
</organism>
<keyword evidence="4" id="KW-0408">Iron</keyword>
<evidence type="ECO:0000256" key="1">
    <source>
        <dbReference type="ARBA" id="ARBA00001966"/>
    </source>
</evidence>
<gene>
    <name evidence="7" type="ORF">BV133_3127</name>
</gene>
<keyword evidence="3" id="KW-0479">Metal-binding</keyword>
<dbReference type="InterPro" id="IPR050377">
    <property type="entry name" value="Radical_SAM_PqqE_MftC-like"/>
</dbReference>
<evidence type="ECO:0000259" key="6">
    <source>
        <dbReference type="Pfam" id="PF04055"/>
    </source>
</evidence>
<dbReference type="InterPro" id="IPR013785">
    <property type="entry name" value="Aldolase_TIM"/>
</dbReference>
<accession>A0A182D5F3</accession>
<dbReference type="SFLD" id="SFLDS00029">
    <property type="entry name" value="Radical_SAM"/>
    <property type="match status" value="1"/>
</dbReference>
<keyword evidence="2" id="KW-0949">S-adenosyl-L-methionine</keyword>
<dbReference type="SFLD" id="SFLDG01067">
    <property type="entry name" value="SPASM/twitch_domain_containing"/>
    <property type="match status" value="1"/>
</dbReference>
<comment type="cofactor">
    <cofactor evidence="1">
        <name>[4Fe-4S] cluster</name>
        <dbReference type="ChEBI" id="CHEBI:49883"/>
    </cofactor>
</comment>
<reference evidence="7" key="1">
    <citation type="journal article" date="2015" name="Genome Announc.">
        <title>Complete Genome Sequence of the Bacteriochlorophyll b-Producing Photosynthetic Bacterium Blastochloris viridis.</title>
        <authorList>
            <person name="Tsukatani Y."/>
            <person name="Hirose Y."/>
            <person name="Harada J."/>
            <person name="Misawa N."/>
            <person name="Mori K."/>
            <person name="Inoue K."/>
            <person name="Tamiaki H."/>
        </authorList>
    </citation>
    <scope>NUCLEOTIDE SEQUENCE [LARGE SCALE GENOMIC DNA]</scope>
    <source>
        <strain evidence="7">DSM 133</strain>
    </source>
</reference>
<dbReference type="PATRIC" id="fig|1079.6.peg.1677"/>
<evidence type="ECO:0000313" key="7">
    <source>
        <dbReference type="EMBL" id="BAS00721.1"/>
    </source>
</evidence>
<evidence type="ECO:0000256" key="2">
    <source>
        <dbReference type="ARBA" id="ARBA00022691"/>
    </source>
</evidence>
<dbReference type="EMBL" id="AP014854">
    <property type="protein sequence ID" value="BAS00721.1"/>
    <property type="molecule type" value="Genomic_DNA"/>
</dbReference>
<dbReference type="AlphaFoldDB" id="A0A182D5F3"/>
<dbReference type="Gene3D" id="3.20.20.70">
    <property type="entry name" value="Aldolase class I"/>
    <property type="match status" value="1"/>
</dbReference>
<evidence type="ECO:0000256" key="3">
    <source>
        <dbReference type="ARBA" id="ARBA00022723"/>
    </source>
</evidence>
<dbReference type="SUPFAM" id="SSF102114">
    <property type="entry name" value="Radical SAM enzymes"/>
    <property type="match status" value="1"/>
</dbReference>
<evidence type="ECO:0000256" key="5">
    <source>
        <dbReference type="ARBA" id="ARBA00023014"/>
    </source>
</evidence>
<dbReference type="Pfam" id="PF04055">
    <property type="entry name" value="Radical_SAM"/>
    <property type="match status" value="1"/>
</dbReference>
<keyword evidence="5" id="KW-0411">Iron-sulfur</keyword>
<dbReference type="KEGG" id="bvr:BVIR_1620"/>
<dbReference type="InterPro" id="IPR058240">
    <property type="entry name" value="rSAM_sf"/>
</dbReference>
<evidence type="ECO:0000256" key="4">
    <source>
        <dbReference type="ARBA" id="ARBA00023004"/>
    </source>
</evidence>
<protein>
    <submittedName>
        <fullName evidence="7">Radical SAM domain protein</fullName>
    </submittedName>
</protein>
<dbReference type="PANTHER" id="PTHR11228">
    <property type="entry name" value="RADICAL SAM DOMAIN PROTEIN"/>
    <property type="match status" value="1"/>
</dbReference>
<dbReference type="InterPro" id="IPR007197">
    <property type="entry name" value="rSAM"/>
</dbReference>
<name>A0A182D5F3_BLAVI</name>
<dbReference type="GO" id="GO:0046872">
    <property type="term" value="F:metal ion binding"/>
    <property type="evidence" value="ECO:0007669"/>
    <property type="project" value="UniProtKB-KW"/>
</dbReference>
<proteinExistence type="predicted"/>
<feature type="domain" description="Radical SAM core" evidence="6">
    <location>
        <begin position="38"/>
        <end position="181"/>
    </location>
</feature>
<dbReference type="GO" id="GO:0003824">
    <property type="term" value="F:catalytic activity"/>
    <property type="evidence" value="ECO:0007669"/>
    <property type="project" value="InterPro"/>
</dbReference>